<evidence type="ECO:0000313" key="1">
    <source>
        <dbReference type="EMBL" id="KAA8892555.1"/>
    </source>
</evidence>
<gene>
    <name evidence="1" type="ORF">FN846DRAFT_915266</name>
</gene>
<sequence length="103" mass="11906">MGKITSIDEGKVLGFQLKETAEDREKEREVFSRVKLPTGILREVEIVRTGWPQSARLRQRSDAQLEKIRSVILKKACSDFKRILTLKTLRPAKNEGADRKWLL</sequence>
<dbReference type="Proteomes" id="UP000326924">
    <property type="component" value="Unassembled WGS sequence"/>
</dbReference>
<comment type="caution">
    <text evidence="1">The sequence shown here is derived from an EMBL/GenBank/DDBJ whole genome shotgun (WGS) entry which is preliminary data.</text>
</comment>
<accession>A0A5J5EB13</accession>
<dbReference type="InParanoid" id="A0A5J5EB13"/>
<organism evidence="1 2">
    <name type="scientific">Sphaerosporella brunnea</name>
    <dbReference type="NCBI Taxonomy" id="1250544"/>
    <lineage>
        <taxon>Eukaryota</taxon>
        <taxon>Fungi</taxon>
        <taxon>Dikarya</taxon>
        <taxon>Ascomycota</taxon>
        <taxon>Pezizomycotina</taxon>
        <taxon>Pezizomycetes</taxon>
        <taxon>Pezizales</taxon>
        <taxon>Pyronemataceae</taxon>
        <taxon>Sphaerosporella</taxon>
    </lineage>
</organism>
<keyword evidence="2" id="KW-1185">Reference proteome</keyword>
<protein>
    <submittedName>
        <fullName evidence="1">Uncharacterized protein</fullName>
    </submittedName>
</protein>
<evidence type="ECO:0000313" key="2">
    <source>
        <dbReference type="Proteomes" id="UP000326924"/>
    </source>
</evidence>
<reference evidence="1 2" key="1">
    <citation type="submission" date="2019-09" db="EMBL/GenBank/DDBJ databases">
        <title>Draft genome of the ectomycorrhizal ascomycete Sphaerosporella brunnea.</title>
        <authorList>
            <consortium name="DOE Joint Genome Institute"/>
            <person name="Benucci G.M."/>
            <person name="Marozzi G."/>
            <person name="Antonielli L."/>
            <person name="Sanchez S."/>
            <person name="Marco P."/>
            <person name="Wang X."/>
            <person name="Falini L.B."/>
            <person name="Barry K."/>
            <person name="Haridas S."/>
            <person name="Lipzen A."/>
            <person name="Labutti K."/>
            <person name="Grigoriev I.V."/>
            <person name="Murat C."/>
            <person name="Martin F."/>
            <person name="Albertini E."/>
            <person name="Donnini D."/>
            <person name="Bonito G."/>
        </authorList>
    </citation>
    <scope>NUCLEOTIDE SEQUENCE [LARGE SCALE GENOMIC DNA]</scope>
    <source>
        <strain evidence="1 2">Sb_GMNB300</strain>
    </source>
</reference>
<dbReference type="AlphaFoldDB" id="A0A5J5EB13"/>
<proteinExistence type="predicted"/>
<dbReference type="EMBL" id="VXIS01000758">
    <property type="protein sequence ID" value="KAA8892555.1"/>
    <property type="molecule type" value="Genomic_DNA"/>
</dbReference>
<name>A0A5J5EB13_9PEZI</name>